<proteinExistence type="predicted"/>
<protein>
    <submittedName>
        <fullName evidence="1">Uncharacterized protein</fullName>
    </submittedName>
</protein>
<dbReference type="OrthoDB" id="5515745at2"/>
<keyword evidence="2" id="KW-1185">Reference proteome</keyword>
<accession>A0A556MMR5</accession>
<dbReference type="RefSeq" id="WP_144333997.1">
    <property type="nucleotide sequence ID" value="NZ_VLPL01000008.1"/>
</dbReference>
<evidence type="ECO:0000313" key="1">
    <source>
        <dbReference type="EMBL" id="TSJ41186.1"/>
    </source>
</evidence>
<gene>
    <name evidence="1" type="ORF">FO442_14845</name>
</gene>
<organism evidence="1 2">
    <name type="scientific">Fluviicola chungangensis</name>
    <dbReference type="NCBI Taxonomy" id="2597671"/>
    <lineage>
        <taxon>Bacteria</taxon>
        <taxon>Pseudomonadati</taxon>
        <taxon>Bacteroidota</taxon>
        <taxon>Flavobacteriia</taxon>
        <taxon>Flavobacteriales</taxon>
        <taxon>Crocinitomicaceae</taxon>
        <taxon>Fluviicola</taxon>
    </lineage>
</organism>
<dbReference type="AlphaFoldDB" id="A0A556MMR5"/>
<dbReference type="Proteomes" id="UP000316008">
    <property type="component" value="Unassembled WGS sequence"/>
</dbReference>
<comment type="caution">
    <text evidence="1">The sequence shown here is derived from an EMBL/GenBank/DDBJ whole genome shotgun (WGS) entry which is preliminary data.</text>
</comment>
<reference evidence="1 2" key="1">
    <citation type="submission" date="2019-07" db="EMBL/GenBank/DDBJ databases">
        <authorList>
            <person name="Huq M.A."/>
        </authorList>
    </citation>
    <scope>NUCLEOTIDE SEQUENCE [LARGE SCALE GENOMIC DNA]</scope>
    <source>
        <strain evidence="1 2">MAH-3</strain>
    </source>
</reference>
<name>A0A556MMR5_9FLAO</name>
<dbReference type="EMBL" id="VLPL01000008">
    <property type="protein sequence ID" value="TSJ41186.1"/>
    <property type="molecule type" value="Genomic_DNA"/>
</dbReference>
<evidence type="ECO:0000313" key="2">
    <source>
        <dbReference type="Proteomes" id="UP000316008"/>
    </source>
</evidence>
<sequence length="68" mass="7859">MKRFYILNYLTGVRTVPKAILHHPISQYSPECEQFGKPYGTPQVSFVQLVGTRNKPQIGYLYSQIPMK</sequence>